<dbReference type="eggNOG" id="ENOG503359M">
    <property type="taxonomic scope" value="Bacteria"/>
</dbReference>
<dbReference type="STRING" id="679192.HMPREF9013_0949"/>
<keyword evidence="2" id="KW-1185">Reference proteome</keyword>
<gene>
    <name evidence="1" type="ORF">HMPREF9013_0949</name>
</gene>
<protein>
    <submittedName>
        <fullName evidence="1">Uncharacterized protein</fullName>
    </submittedName>
</protein>
<dbReference type="OrthoDB" id="1655686at2"/>
<proteinExistence type="predicted"/>
<sequence length="159" mass="17646">MSIKLWGIVAAAAVGAVVVAKKVLDKKSEAEEEEVELIEVGNPQESDEVLELKTVYPFLPANFLEETLANENSYAERFMSGEEVRIVHQVAYDSQESAEDFKDILASSGYTVSEEETLAYRVERKFVYEEGAIASDIFNVANQVIALGGNYHETFVEKA</sequence>
<dbReference type="AlphaFoldDB" id="D2MMH1"/>
<dbReference type="Proteomes" id="UP000005017">
    <property type="component" value="Unassembled WGS sequence"/>
</dbReference>
<name>D2MMH1_9FIRM</name>
<accession>D2MMH1</accession>
<dbReference type="RefSeq" id="WP_006626592.1">
    <property type="nucleotide sequence ID" value="NZ_ADFR01000002.1"/>
</dbReference>
<evidence type="ECO:0000313" key="1">
    <source>
        <dbReference type="EMBL" id="EFC06247.1"/>
    </source>
</evidence>
<comment type="caution">
    <text evidence="1">The sequence shown here is derived from an EMBL/GenBank/DDBJ whole genome shotgun (WGS) entry which is preliminary data.</text>
</comment>
<reference evidence="2" key="1">
    <citation type="submission" date="2009-12" db="EMBL/GenBank/DDBJ databases">
        <title>Sequence of Clostridiales genomosp. BVAB3 str. UPII9-5.</title>
        <authorList>
            <person name="Madupu R."/>
            <person name="Durkin A.S."/>
            <person name="Torralba M."/>
            <person name="Methe B."/>
            <person name="Sutton G.G."/>
            <person name="Strausberg R.L."/>
            <person name="Nelson K.E."/>
        </authorList>
    </citation>
    <scope>NUCLEOTIDE SEQUENCE [LARGE SCALE GENOMIC DNA]</scope>
    <source>
        <strain evidence="2">W1219</strain>
    </source>
</reference>
<dbReference type="EMBL" id="ADFR01000002">
    <property type="protein sequence ID" value="EFC06247.1"/>
    <property type="molecule type" value="Genomic_DNA"/>
</dbReference>
<organism evidence="1 2">
    <name type="scientific">Bulleidia extructa W1219</name>
    <dbReference type="NCBI Taxonomy" id="679192"/>
    <lineage>
        <taxon>Bacteria</taxon>
        <taxon>Bacillati</taxon>
        <taxon>Bacillota</taxon>
        <taxon>Erysipelotrichia</taxon>
        <taxon>Erysipelotrichales</taxon>
        <taxon>Erysipelotrichaceae</taxon>
        <taxon>Bulleidia</taxon>
    </lineage>
</organism>
<evidence type="ECO:0000313" key="2">
    <source>
        <dbReference type="Proteomes" id="UP000005017"/>
    </source>
</evidence>